<evidence type="ECO:0000256" key="5">
    <source>
        <dbReference type="SAM" id="MobiDB-lite"/>
    </source>
</evidence>
<dbReference type="PANTHER" id="PTHR41286:SF1">
    <property type="entry name" value="HNH NUCLEASE YAJD-RELATED"/>
    <property type="match status" value="1"/>
</dbReference>
<evidence type="ECO:0000313" key="7">
    <source>
        <dbReference type="EMBL" id="MCU5776332.1"/>
    </source>
</evidence>
<dbReference type="AlphaFoldDB" id="A0A9J6PNT7"/>
<dbReference type="GO" id="GO:0003676">
    <property type="term" value="F:nucleic acid binding"/>
    <property type="evidence" value="ECO:0007669"/>
    <property type="project" value="InterPro"/>
</dbReference>
<dbReference type="Gene3D" id="1.10.30.50">
    <property type="match status" value="1"/>
</dbReference>
<dbReference type="InterPro" id="IPR003615">
    <property type="entry name" value="HNH_nuc"/>
</dbReference>
<evidence type="ECO:0000256" key="4">
    <source>
        <dbReference type="ARBA" id="ARBA00040194"/>
    </source>
</evidence>
<keyword evidence="1" id="KW-0540">Nuclease</keyword>
<organism evidence="7 8">
    <name type="scientific">Winslowiella arboricola</name>
    <dbReference type="NCBI Taxonomy" id="2978220"/>
    <lineage>
        <taxon>Bacteria</taxon>
        <taxon>Pseudomonadati</taxon>
        <taxon>Pseudomonadota</taxon>
        <taxon>Gammaproteobacteria</taxon>
        <taxon>Enterobacterales</taxon>
        <taxon>Erwiniaceae</taxon>
        <taxon>Winslowiella</taxon>
    </lineage>
</organism>
<name>A0A9J6PNT7_9GAMM</name>
<dbReference type="GO" id="GO:0005829">
    <property type="term" value="C:cytosol"/>
    <property type="evidence" value="ECO:0007669"/>
    <property type="project" value="TreeGrafter"/>
</dbReference>
<dbReference type="GO" id="GO:0016787">
    <property type="term" value="F:hydrolase activity"/>
    <property type="evidence" value="ECO:0007669"/>
    <property type="project" value="UniProtKB-KW"/>
</dbReference>
<comment type="similarity">
    <text evidence="3">Belongs to the HNH nuclease family.</text>
</comment>
<dbReference type="GO" id="GO:0004519">
    <property type="term" value="F:endonuclease activity"/>
    <property type="evidence" value="ECO:0007669"/>
    <property type="project" value="UniProtKB-KW"/>
</dbReference>
<evidence type="ECO:0000259" key="6">
    <source>
        <dbReference type="SMART" id="SM00507"/>
    </source>
</evidence>
<reference evidence="7" key="1">
    <citation type="submission" date="2022-09" db="EMBL/GenBank/DDBJ databases">
        <title>Winslowiella arboricola sp. nov., isolated from bleeding cankers on broadleaf hosts.</title>
        <authorList>
            <person name="Brady C."/>
            <person name="Kaur S."/>
            <person name="Crampton B."/>
            <person name="Maddock D."/>
            <person name="Arnold D."/>
            <person name="Denman S."/>
        </authorList>
    </citation>
    <scope>NUCLEOTIDE SEQUENCE</scope>
    <source>
        <strain evidence="7">BAC 15a-03b</strain>
    </source>
</reference>
<sequence>MPWQPLRRCSEAGCNVRVKSGKCEQHKQQASRQQNARRGSRRERGYTTEWDKYRLVFLKANPLCAHCLKAGIYTAATIVDHIIPIDGGGDVLFWPASNHQPLCHSCHSRKTTTTDPLTKTKRKTGAYSEQEAAASQRHEWIYVHD</sequence>
<feature type="domain" description="HNH nuclease" evidence="6">
    <location>
        <begin position="51"/>
        <end position="108"/>
    </location>
</feature>
<evidence type="ECO:0000256" key="2">
    <source>
        <dbReference type="ARBA" id="ARBA00022801"/>
    </source>
</evidence>
<keyword evidence="2" id="KW-0378">Hydrolase</keyword>
<dbReference type="CDD" id="cd00085">
    <property type="entry name" value="HNHc"/>
    <property type="match status" value="1"/>
</dbReference>
<dbReference type="EMBL" id="JAODIM010000033">
    <property type="protein sequence ID" value="MCU5776332.1"/>
    <property type="molecule type" value="Genomic_DNA"/>
</dbReference>
<dbReference type="Pfam" id="PF01844">
    <property type="entry name" value="HNH"/>
    <property type="match status" value="1"/>
</dbReference>
<gene>
    <name evidence="7" type="ORF">N5923_02315</name>
</gene>
<proteinExistence type="inferred from homology"/>
<evidence type="ECO:0000256" key="3">
    <source>
        <dbReference type="ARBA" id="ARBA00038412"/>
    </source>
</evidence>
<feature type="region of interest" description="Disordered" evidence="5">
    <location>
        <begin position="25"/>
        <end position="44"/>
    </location>
</feature>
<keyword evidence="8" id="KW-1185">Reference proteome</keyword>
<dbReference type="RefSeq" id="WP_267145194.1">
    <property type="nucleotide sequence ID" value="NZ_JAODIM010000033.1"/>
</dbReference>
<protein>
    <recommendedName>
        <fullName evidence="4">Putative HNH nuclease YajD</fullName>
    </recommendedName>
</protein>
<evidence type="ECO:0000313" key="8">
    <source>
        <dbReference type="Proteomes" id="UP001064262"/>
    </source>
</evidence>
<dbReference type="Proteomes" id="UP001064262">
    <property type="component" value="Unassembled WGS sequence"/>
</dbReference>
<evidence type="ECO:0000256" key="1">
    <source>
        <dbReference type="ARBA" id="ARBA00022722"/>
    </source>
</evidence>
<dbReference type="GO" id="GO:0008270">
    <property type="term" value="F:zinc ion binding"/>
    <property type="evidence" value="ECO:0007669"/>
    <property type="project" value="InterPro"/>
</dbReference>
<comment type="caution">
    <text evidence="7">The sequence shown here is derived from an EMBL/GenBank/DDBJ whole genome shotgun (WGS) entry which is preliminary data.</text>
</comment>
<dbReference type="PANTHER" id="PTHR41286">
    <property type="entry name" value="HNH NUCLEASE YAJD-RELATED"/>
    <property type="match status" value="1"/>
</dbReference>
<keyword evidence="7" id="KW-0255">Endonuclease</keyword>
<feature type="compositionally biased region" description="Polar residues" evidence="5">
    <location>
        <begin position="28"/>
        <end position="37"/>
    </location>
</feature>
<dbReference type="SMART" id="SM00507">
    <property type="entry name" value="HNHc"/>
    <property type="match status" value="1"/>
</dbReference>
<dbReference type="InterPro" id="IPR002711">
    <property type="entry name" value="HNH"/>
</dbReference>
<accession>A0A9J6PNT7</accession>